<accession>A0A9D4QGV8</accession>
<reference evidence="1" key="1">
    <citation type="journal article" date="2020" name="Cell">
        <title>Large-Scale Comparative Analyses of Tick Genomes Elucidate Their Genetic Diversity and Vector Capacities.</title>
        <authorList>
            <consortium name="Tick Genome and Microbiome Consortium (TIGMIC)"/>
            <person name="Jia N."/>
            <person name="Wang J."/>
            <person name="Shi W."/>
            <person name="Du L."/>
            <person name="Sun Y."/>
            <person name="Zhan W."/>
            <person name="Jiang J.F."/>
            <person name="Wang Q."/>
            <person name="Zhang B."/>
            <person name="Ji P."/>
            <person name="Bell-Sakyi L."/>
            <person name="Cui X.M."/>
            <person name="Yuan T.T."/>
            <person name="Jiang B.G."/>
            <person name="Yang W.F."/>
            <person name="Lam T.T."/>
            <person name="Chang Q.C."/>
            <person name="Ding S.J."/>
            <person name="Wang X.J."/>
            <person name="Zhu J.G."/>
            <person name="Ruan X.D."/>
            <person name="Zhao L."/>
            <person name="Wei J.T."/>
            <person name="Ye R.Z."/>
            <person name="Que T.C."/>
            <person name="Du C.H."/>
            <person name="Zhou Y.H."/>
            <person name="Cheng J.X."/>
            <person name="Dai P.F."/>
            <person name="Guo W.B."/>
            <person name="Han X.H."/>
            <person name="Huang E.J."/>
            <person name="Li L.F."/>
            <person name="Wei W."/>
            <person name="Gao Y.C."/>
            <person name="Liu J.Z."/>
            <person name="Shao H.Z."/>
            <person name="Wang X."/>
            <person name="Wang C.C."/>
            <person name="Yang T.C."/>
            <person name="Huo Q.B."/>
            <person name="Li W."/>
            <person name="Chen H.Y."/>
            <person name="Chen S.E."/>
            <person name="Zhou L.G."/>
            <person name="Ni X.B."/>
            <person name="Tian J.H."/>
            <person name="Sheng Y."/>
            <person name="Liu T."/>
            <person name="Pan Y.S."/>
            <person name="Xia L.Y."/>
            <person name="Li J."/>
            <person name="Zhao F."/>
            <person name="Cao W.C."/>
        </authorList>
    </citation>
    <scope>NUCLEOTIDE SEQUENCE</scope>
    <source>
        <strain evidence="1">Rsan-2018</strain>
    </source>
</reference>
<evidence type="ECO:0008006" key="3">
    <source>
        <dbReference type="Google" id="ProtNLM"/>
    </source>
</evidence>
<gene>
    <name evidence="1" type="ORF">HPB52_006212</name>
</gene>
<dbReference type="AlphaFoldDB" id="A0A9D4QGV8"/>
<evidence type="ECO:0000313" key="1">
    <source>
        <dbReference type="EMBL" id="KAH7982632.1"/>
    </source>
</evidence>
<keyword evidence="2" id="KW-1185">Reference proteome</keyword>
<dbReference type="Proteomes" id="UP000821837">
    <property type="component" value="Chromosome 1"/>
</dbReference>
<name>A0A9D4QGV8_RHISA</name>
<dbReference type="VEuPathDB" id="VectorBase:RSAN_040941"/>
<evidence type="ECO:0000313" key="2">
    <source>
        <dbReference type="Proteomes" id="UP000821837"/>
    </source>
</evidence>
<dbReference type="EMBL" id="JABSTV010001245">
    <property type="protein sequence ID" value="KAH7982632.1"/>
    <property type="molecule type" value="Genomic_DNA"/>
</dbReference>
<dbReference type="SUPFAM" id="SSF52266">
    <property type="entry name" value="SGNH hydrolase"/>
    <property type="match status" value="1"/>
</dbReference>
<organism evidence="1 2">
    <name type="scientific">Rhipicephalus sanguineus</name>
    <name type="common">Brown dog tick</name>
    <name type="synonym">Ixodes sanguineus</name>
    <dbReference type="NCBI Taxonomy" id="34632"/>
    <lineage>
        <taxon>Eukaryota</taxon>
        <taxon>Metazoa</taxon>
        <taxon>Ecdysozoa</taxon>
        <taxon>Arthropoda</taxon>
        <taxon>Chelicerata</taxon>
        <taxon>Arachnida</taxon>
        <taxon>Acari</taxon>
        <taxon>Parasitiformes</taxon>
        <taxon>Ixodida</taxon>
        <taxon>Ixodoidea</taxon>
        <taxon>Ixodidae</taxon>
        <taxon>Rhipicephalinae</taxon>
        <taxon>Rhipicephalus</taxon>
        <taxon>Rhipicephalus</taxon>
    </lineage>
</organism>
<sequence length="495" mass="55503">MKWATLHTVGWNQKVQFRAETKTTLREVTKAVDAELERWGTDEAMVVIHAGCKEVLSGSEPHEEVLNDLRARLQRWKERAPNSRFVVYALPVPWRGTSEILNTCKRWNDGMRSMCRELGPWVEVAASSSFREEVPEDLIYSENMAKDIGKRLGRRLKEPMEREVEKRIPSQLGDGNSQPGACTNGRGTTQAERWQGTQAYVGFPGANGTGMEKWIESLQQRGDMEGVPVNAEGPYTWPVAEEQTSADLRMAPTDREIKRAMKRVDAGTAPGCDGLPMSLIKALGPKAREKAVAKAGYENRLVRLPEQNVARRMLVHTIFAGRSTRWTRRTAALRRHFGLPAVCLERANEEGKTKPGEGVWLKVHEVETTAWRDSAATKSSLEIYRGEKPEISTERIYDNSRGSALLAEARVGVLRTRLWRARFTEGLAKTCALCGGSDETLSHVVLECCEIRPPAGTAALPIALGFSVEGGELRKVVEVTKRRLEYWWRRGALRV</sequence>
<reference evidence="1" key="2">
    <citation type="submission" date="2021-09" db="EMBL/GenBank/DDBJ databases">
        <authorList>
            <person name="Jia N."/>
            <person name="Wang J."/>
            <person name="Shi W."/>
            <person name="Du L."/>
            <person name="Sun Y."/>
            <person name="Zhan W."/>
            <person name="Jiang J."/>
            <person name="Wang Q."/>
            <person name="Zhang B."/>
            <person name="Ji P."/>
            <person name="Sakyi L.B."/>
            <person name="Cui X."/>
            <person name="Yuan T."/>
            <person name="Jiang B."/>
            <person name="Yang W."/>
            <person name="Lam T.T.-Y."/>
            <person name="Chang Q."/>
            <person name="Ding S."/>
            <person name="Wang X."/>
            <person name="Zhu J."/>
            <person name="Ruan X."/>
            <person name="Zhao L."/>
            <person name="Wei J."/>
            <person name="Que T."/>
            <person name="Du C."/>
            <person name="Cheng J."/>
            <person name="Dai P."/>
            <person name="Han X."/>
            <person name="Huang E."/>
            <person name="Gao Y."/>
            <person name="Liu J."/>
            <person name="Shao H."/>
            <person name="Ye R."/>
            <person name="Li L."/>
            <person name="Wei W."/>
            <person name="Wang X."/>
            <person name="Wang C."/>
            <person name="Huo Q."/>
            <person name="Li W."/>
            <person name="Guo W."/>
            <person name="Chen H."/>
            <person name="Chen S."/>
            <person name="Zhou L."/>
            <person name="Zhou L."/>
            <person name="Ni X."/>
            <person name="Tian J."/>
            <person name="Zhou Y."/>
            <person name="Sheng Y."/>
            <person name="Liu T."/>
            <person name="Pan Y."/>
            <person name="Xia L."/>
            <person name="Li J."/>
            <person name="Zhao F."/>
            <person name="Cao W."/>
        </authorList>
    </citation>
    <scope>NUCLEOTIDE SEQUENCE</scope>
    <source>
        <strain evidence="1">Rsan-2018</strain>
        <tissue evidence="1">Larvae</tissue>
    </source>
</reference>
<comment type="caution">
    <text evidence="1">The sequence shown here is derived from an EMBL/GenBank/DDBJ whole genome shotgun (WGS) entry which is preliminary data.</text>
</comment>
<protein>
    <recommendedName>
        <fullName evidence="3">Tick transposon</fullName>
    </recommendedName>
</protein>
<proteinExistence type="predicted"/>